<keyword evidence="1" id="KW-1133">Transmembrane helix</keyword>
<sequence length="129" mass="13951">MTGLEFVPFALVAFITAYAPACIIYHGYQCIPYMDGLDAMLLCDADVTGESVGGKDQGGELGCYGKEELWDSCRRSTQGHQTQRDLTVQIVSFVLSSITGLRPQLCANGQDVKGVEVPTIENIKISKVS</sequence>
<proteinExistence type="predicted"/>
<keyword evidence="1" id="KW-0472">Membrane</keyword>
<dbReference type="Proteomes" id="UP000219338">
    <property type="component" value="Unassembled WGS sequence"/>
</dbReference>
<organism evidence="2 3">
    <name type="scientific">Armillaria ostoyae</name>
    <name type="common">Armillaria root rot fungus</name>
    <dbReference type="NCBI Taxonomy" id="47428"/>
    <lineage>
        <taxon>Eukaryota</taxon>
        <taxon>Fungi</taxon>
        <taxon>Dikarya</taxon>
        <taxon>Basidiomycota</taxon>
        <taxon>Agaricomycotina</taxon>
        <taxon>Agaricomycetes</taxon>
        <taxon>Agaricomycetidae</taxon>
        <taxon>Agaricales</taxon>
        <taxon>Marasmiineae</taxon>
        <taxon>Physalacriaceae</taxon>
        <taxon>Armillaria</taxon>
    </lineage>
</organism>
<evidence type="ECO:0000256" key="1">
    <source>
        <dbReference type="SAM" id="Phobius"/>
    </source>
</evidence>
<dbReference type="EMBL" id="FUEG01000015">
    <property type="protein sequence ID" value="SJL11732.1"/>
    <property type="molecule type" value="Genomic_DNA"/>
</dbReference>
<dbReference type="AlphaFoldDB" id="A0A284RSJ8"/>
<protein>
    <submittedName>
        <fullName evidence="2">Uncharacterized protein</fullName>
    </submittedName>
</protein>
<dbReference type="OrthoDB" id="3123100at2759"/>
<name>A0A284RSJ8_ARMOS</name>
<gene>
    <name evidence="2" type="ORF">ARMOST_15140</name>
</gene>
<feature type="transmembrane region" description="Helical" evidence="1">
    <location>
        <begin position="6"/>
        <end position="28"/>
    </location>
</feature>
<keyword evidence="3" id="KW-1185">Reference proteome</keyword>
<evidence type="ECO:0000313" key="2">
    <source>
        <dbReference type="EMBL" id="SJL11732.1"/>
    </source>
</evidence>
<evidence type="ECO:0000313" key="3">
    <source>
        <dbReference type="Proteomes" id="UP000219338"/>
    </source>
</evidence>
<reference evidence="3" key="1">
    <citation type="journal article" date="2017" name="Nat. Ecol. Evol.">
        <title>Genome expansion and lineage-specific genetic innovations in the forest pathogenic fungi Armillaria.</title>
        <authorList>
            <person name="Sipos G."/>
            <person name="Prasanna A.N."/>
            <person name="Walter M.C."/>
            <person name="O'Connor E."/>
            <person name="Balint B."/>
            <person name="Krizsan K."/>
            <person name="Kiss B."/>
            <person name="Hess J."/>
            <person name="Varga T."/>
            <person name="Slot J."/>
            <person name="Riley R."/>
            <person name="Boka B."/>
            <person name="Rigling D."/>
            <person name="Barry K."/>
            <person name="Lee J."/>
            <person name="Mihaltcheva S."/>
            <person name="LaButti K."/>
            <person name="Lipzen A."/>
            <person name="Waldron R."/>
            <person name="Moloney N.M."/>
            <person name="Sperisen C."/>
            <person name="Kredics L."/>
            <person name="Vagvoelgyi C."/>
            <person name="Patrignani A."/>
            <person name="Fitzpatrick D."/>
            <person name="Nagy I."/>
            <person name="Doyle S."/>
            <person name="Anderson J.B."/>
            <person name="Grigoriev I.V."/>
            <person name="Gueldener U."/>
            <person name="Muensterkoetter M."/>
            <person name="Nagy L.G."/>
        </authorList>
    </citation>
    <scope>NUCLEOTIDE SEQUENCE [LARGE SCALE GENOMIC DNA]</scope>
    <source>
        <strain evidence="3">C18/9</strain>
    </source>
</reference>
<keyword evidence="1" id="KW-0812">Transmembrane</keyword>
<accession>A0A284RSJ8</accession>